<evidence type="ECO:0000256" key="2">
    <source>
        <dbReference type="ARBA" id="ARBA00022630"/>
    </source>
</evidence>
<protein>
    <recommendedName>
        <fullName evidence="7">FAD-binding domain-containing protein</fullName>
    </recommendedName>
</protein>
<dbReference type="EMBL" id="WWBZ02000051">
    <property type="protein sequence ID" value="KAF4304148.1"/>
    <property type="molecule type" value="Genomic_DNA"/>
</dbReference>
<evidence type="ECO:0000256" key="5">
    <source>
        <dbReference type="ARBA" id="ARBA00023033"/>
    </source>
</evidence>
<evidence type="ECO:0000256" key="1">
    <source>
        <dbReference type="ARBA" id="ARBA00007992"/>
    </source>
</evidence>
<keyword evidence="4" id="KW-0560">Oxidoreductase</keyword>
<dbReference type="PANTHER" id="PTHR13789">
    <property type="entry name" value="MONOOXYGENASE"/>
    <property type="match status" value="1"/>
</dbReference>
<proteinExistence type="inferred from homology"/>
<keyword evidence="6" id="KW-0732">Signal</keyword>
<keyword evidence="2" id="KW-0285">Flavoprotein</keyword>
<dbReference type="InterPro" id="IPR050493">
    <property type="entry name" value="FAD-dep_Monooxygenase_BioMet"/>
</dbReference>
<dbReference type="Gene3D" id="3.50.50.60">
    <property type="entry name" value="FAD/NAD(P)-binding domain"/>
    <property type="match status" value="1"/>
</dbReference>
<evidence type="ECO:0000313" key="9">
    <source>
        <dbReference type="Proteomes" id="UP000572817"/>
    </source>
</evidence>
<dbReference type="GO" id="GO:0071949">
    <property type="term" value="F:FAD binding"/>
    <property type="evidence" value="ECO:0007669"/>
    <property type="project" value="InterPro"/>
</dbReference>
<gene>
    <name evidence="8" type="ORF">GTA08_BOTSDO07483</name>
</gene>
<comment type="caution">
    <text evidence="8">The sequence shown here is derived from an EMBL/GenBank/DDBJ whole genome shotgun (WGS) entry which is preliminary data.</text>
</comment>
<feature type="signal peptide" evidence="6">
    <location>
        <begin position="1"/>
        <end position="19"/>
    </location>
</feature>
<feature type="domain" description="FAD-binding" evidence="7">
    <location>
        <begin position="2"/>
        <end position="335"/>
    </location>
</feature>
<dbReference type="AlphaFoldDB" id="A0A8H4IQ58"/>
<keyword evidence="9" id="KW-1185">Reference proteome</keyword>
<dbReference type="InterPro" id="IPR036188">
    <property type="entry name" value="FAD/NAD-bd_sf"/>
</dbReference>
<evidence type="ECO:0000256" key="4">
    <source>
        <dbReference type="ARBA" id="ARBA00023002"/>
    </source>
</evidence>
<dbReference type="InterPro" id="IPR002938">
    <property type="entry name" value="FAD-bd"/>
</dbReference>
<dbReference type="Proteomes" id="UP000572817">
    <property type="component" value="Unassembled WGS sequence"/>
</dbReference>
<dbReference type="OrthoDB" id="16820at2759"/>
<sequence length="436" mass="48475">MTGIAIIGAGVAGTALALALHENGIPCRIYEARNAGFDVIYGGVTITPNGCRVLDALGVLERVAPRCYKIESMSYKNDRDETTERVDRGSREKFGYAAHRMYRKELFDELKAMLEERGVPVMYGTKFERVVGESASEGVIFEVSGGRRQRAALLVGADGIWSSVRKYIAPSCVPEYTGFAGILAHIPTSSVRWPSDDFEFPCTIQGKPGSLVFLPEVPDQSTLAVIRQFAFPARERAGWEALQADKEHLFASFREGYEDWGATARSIIDQVCTRKEDIFLWPFHKVPKMDRWNSVTGRVLIVGDAAHALPPSSGQGANQALEDVYSLTLLLHEVLPELKTTTPRSTGLLTAALDFWNSWRHKRIDAVISMTNATNIRRLPEAERLSKTGNGKLNETLDPQQNEDWEKWMFQPDIDGEIVAWVQSHCRANAAKGSKI</sequence>
<dbReference type="GO" id="GO:0004497">
    <property type="term" value="F:monooxygenase activity"/>
    <property type="evidence" value="ECO:0007669"/>
    <property type="project" value="UniProtKB-KW"/>
</dbReference>
<dbReference type="Pfam" id="PF01494">
    <property type="entry name" value="FAD_binding_3"/>
    <property type="match status" value="1"/>
</dbReference>
<comment type="similarity">
    <text evidence="1">Belongs to the paxM FAD-dependent monooxygenase family.</text>
</comment>
<dbReference type="SUPFAM" id="SSF51905">
    <property type="entry name" value="FAD/NAD(P)-binding domain"/>
    <property type="match status" value="1"/>
</dbReference>
<organism evidence="8 9">
    <name type="scientific">Botryosphaeria dothidea</name>
    <dbReference type="NCBI Taxonomy" id="55169"/>
    <lineage>
        <taxon>Eukaryota</taxon>
        <taxon>Fungi</taxon>
        <taxon>Dikarya</taxon>
        <taxon>Ascomycota</taxon>
        <taxon>Pezizomycotina</taxon>
        <taxon>Dothideomycetes</taxon>
        <taxon>Dothideomycetes incertae sedis</taxon>
        <taxon>Botryosphaeriales</taxon>
        <taxon>Botryosphaeriaceae</taxon>
        <taxon>Botryosphaeria</taxon>
    </lineage>
</organism>
<dbReference type="PANTHER" id="PTHR13789:SF316">
    <property type="entry name" value="FAD-BINDING DOMAIN-CONTAINING PROTEIN"/>
    <property type="match status" value="1"/>
</dbReference>
<accession>A0A8H4IQ58</accession>
<evidence type="ECO:0000256" key="3">
    <source>
        <dbReference type="ARBA" id="ARBA00022827"/>
    </source>
</evidence>
<keyword evidence="5" id="KW-0503">Monooxygenase</keyword>
<reference evidence="8" key="1">
    <citation type="submission" date="2020-04" db="EMBL/GenBank/DDBJ databases">
        <title>Genome Assembly and Annotation of Botryosphaeria dothidea sdau 11-99, a Latent Pathogen of Apple Fruit Ring Rot in China.</title>
        <authorList>
            <person name="Yu C."/>
            <person name="Diao Y."/>
            <person name="Lu Q."/>
            <person name="Zhao J."/>
            <person name="Cui S."/>
            <person name="Peng C."/>
            <person name="He B."/>
            <person name="Liu H."/>
        </authorList>
    </citation>
    <scope>NUCLEOTIDE SEQUENCE [LARGE SCALE GENOMIC DNA]</scope>
    <source>
        <strain evidence="8">Sdau11-99</strain>
    </source>
</reference>
<keyword evidence="3" id="KW-0274">FAD</keyword>
<name>A0A8H4IQ58_9PEZI</name>
<evidence type="ECO:0000259" key="7">
    <source>
        <dbReference type="Pfam" id="PF01494"/>
    </source>
</evidence>
<dbReference type="PRINTS" id="PR00420">
    <property type="entry name" value="RNGMNOXGNASE"/>
</dbReference>
<evidence type="ECO:0000256" key="6">
    <source>
        <dbReference type="SAM" id="SignalP"/>
    </source>
</evidence>
<feature type="chain" id="PRO_5034620503" description="FAD-binding domain-containing protein" evidence="6">
    <location>
        <begin position="20"/>
        <end position="436"/>
    </location>
</feature>
<evidence type="ECO:0000313" key="8">
    <source>
        <dbReference type="EMBL" id="KAF4304148.1"/>
    </source>
</evidence>